<feature type="transmembrane region" description="Helical" evidence="2">
    <location>
        <begin position="61"/>
        <end position="84"/>
    </location>
</feature>
<feature type="transmembrane region" description="Helical" evidence="2">
    <location>
        <begin position="90"/>
        <end position="120"/>
    </location>
</feature>
<evidence type="ECO:0000256" key="2">
    <source>
        <dbReference type="SAM" id="Phobius"/>
    </source>
</evidence>
<name>A0A9X2RKQ9_9ACTN</name>
<reference evidence="3" key="1">
    <citation type="submission" date="2022-06" db="EMBL/GenBank/DDBJ databases">
        <title>WGS of actinobacteria.</title>
        <authorList>
            <person name="Thawai C."/>
        </authorList>
    </citation>
    <scope>NUCLEOTIDE SEQUENCE</scope>
    <source>
        <strain evidence="3">AA8</strain>
    </source>
</reference>
<feature type="compositionally biased region" description="Low complexity" evidence="1">
    <location>
        <begin position="146"/>
        <end position="180"/>
    </location>
</feature>
<sequence>MAAGTGTGTAAARPRPRRHPWAAWRRWRKARPFWGGLATVLAGAEISAIPLAPLKIMLHQGIAGIPSVLMGLVMVLMGLSAWFAPQYRTLAGVVTVMIAAAALVMSNLGGFLIGTILGVVGGGMVFAWQPVTPSPAPEAGGGPGAAVGTPSATGTSGGADTPGAADGPGTAGTSGTACPPDVADEARTSGEPGAAGPHDGAHPGPHHDPPAHLPHKETR</sequence>
<keyword evidence="2" id="KW-0812">Transmembrane</keyword>
<keyword evidence="2" id="KW-1133">Transmembrane helix</keyword>
<dbReference type="RefSeq" id="WP_256790263.1">
    <property type="nucleotide sequence ID" value="NZ_JAATER010000881.1"/>
</dbReference>
<accession>A0A9X2RKQ9</accession>
<feature type="transmembrane region" description="Helical" evidence="2">
    <location>
        <begin position="33"/>
        <end position="54"/>
    </location>
</feature>
<protein>
    <submittedName>
        <fullName evidence="3">DUF6114 domain-containing protein</fullName>
    </submittedName>
</protein>
<feature type="compositionally biased region" description="Basic and acidic residues" evidence="1">
    <location>
        <begin position="199"/>
        <end position="219"/>
    </location>
</feature>
<evidence type="ECO:0000256" key="1">
    <source>
        <dbReference type="SAM" id="MobiDB-lite"/>
    </source>
</evidence>
<dbReference type="Pfam" id="PF19609">
    <property type="entry name" value="DUF6114"/>
    <property type="match status" value="1"/>
</dbReference>
<dbReference type="InterPro" id="IPR046096">
    <property type="entry name" value="DUF6114"/>
</dbReference>
<keyword evidence="2" id="KW-0472">Membrane</keyword>
<proteinExistence type="predicted"/>
<evidence type="ECO:0000313" key="4">
    <source>
        <dbReference type="Proteomes" id="UP001142374"/>
    </source>
</evidence>
<dbReference type="EMBL" id="JANIID010000006">
    <property type="protein sequence ID" value="MCQ8770082.1"/>
    <property type="molecule type" value="Genomic_DNA"/>
</dbReference>
<keyword evidence="4" id="KW-1185">Reference proteome</keyword>
<dbReference type="AlphaFoldDB" id="A0A9X2RKQ9"/>
<gene>
    <name evidence="3" type="ORF">NQU55_09865</name>
</gene>
<evidence type="ECO:0000313" key="3">
    <source>
        <dbReference type="EMBL" id="MCQ8770082.1"/>
    </source>
</evidence>
<organism evidence="3 4">
    <name type="scientific">Streptomyces telluris</name>
    <dbReference type="NCBI Taxonomy" id="2720021"/>
    <lineage>
        <taxon>Bacteria</taxon>
        <taxon>Bacillati</taxon>
        <taxon>Actinomycetota</taxon>
        <taxon>Actinomycetes</taxon>
        <taxon>Kitasatosporales</taxon>
        <taxon>Streptomycetaceae</taxon>
        <taxon>Streptomyces</taxon>
    </lineage>
</organism>
<comment type="caution">
    <text evidence="3">The sequence shown here is derived from an EMBL/GenBank/DDBJ whole genome shotgun (WGS) entry which is preliminary data.</text>
</comment>
<dbReference type="Proteomes" id="UP001142374">
    <property type="component" value="Unassembled WGS sequence"/>
</dbReference>
<feature type="region of interest" description="Disordered" evidence="1">
    <location>
        <begin position="136"/>
        <end position="219"/>
    </location>
</feature>